<keyword evidence="12" id="KW-1185">Reference proteome</keyword>
<evidence type="ECO:0000256" key="1">
    <source>
        <dbReference type="ARBA" id="ARBA00004141"/>
    </source>
</evidence>
<feature type="transmembrane region" description="Helical" evidence="9">
    <location>
        <begin position="393"/>
        <end position="413"/>
    </location>
</feature>
<comment type="subcellular location">
    <subcellularLocation>
        <location evidence="1">Membrane</location>
        <topology evidence="1">Multi-pass membrane protein</topology>
    </subcellularLocation>
</comment>
<feature type="compositionally biased region" description="Basic and acidic residues" evidence="8">
    <location>
        <begin position="694"/>
        <end position="707"/>
    </location>
</feature>
<dbReference type="OrthoDB" id="297496at2759"/>
<reference evidence="11" key="1">
    <citation type="journal article" date="2020" name="Stud. Mycol.">
        <title>101 Dothideomycetes genomes: a test case for predicting lifestyles and emergence of pathogens.</title>
        <authorList>
            <person name="Haridas S."/>
            <person name="Albert R."/>
            <person name="Binder M."/>
            <person name="Bloem J."/>
            <person name="Labutti K."/>
            <person name="Salamov A."/>
            <person name="Andreopoulos B."/>
            <person name="Baker S."/>
            <person name="Barry K."/>
            <person name="Bills G."/>
            <person name="Bluhm B."/>
            <person name="Cannon C."/>
            <person name="Castanera R."/>
            <person name="Culley D."/>
            <person name="Daum C."/>
            <person name="Ezra D."/>
            <person name="Gonzalez J."/>
            <person name="Henrissat B."/>
            <person name="Kuo A."/>
            <person name="Liang C."/>
            <person name="Lipzen A."/>
            <person name="Lutzoni F."/>
            <person name="Magnuson J."/>
            <person name="Mondo S."/>
            <person name="Nolan M."/>
            <person name="Ohm R."/>
            <person name="Pangilinan J."/>
            <person name="Park H.-J."/>
            <person name="Ramirez L."/>
            <person name="Alfaro M."/>
            <person name="Sun H."/>
            <person name="Tritt A."/>
            <person name="Yoshinaga Y."/>
            <person name="Zwiers L.-H."/>
            <person name="Turgeon B."/>
            <person name="Goodwin S."/>
            <person name="Spatafora J."/>
            <person name="Crous P."/>
            <person name="Grigoriev I."/>
        </authorList>
    </citation>
    <scope>NUCLEOTIDE SEQUENCE</scope>
    <source>
        <strain evidence="11">CBS 262.69</strain>
    </source>
</reference>
<feature type="domain" description="Potassium channel" evidence="10">
    <location>
        <begin position="218"/>
        <end position="290"/>
    </location>
</feature>
<dbReference type="GO" id="GO:0015271">
    <property type="term" value="F:outward rectifier potassium channel activity"/>
    <property type="evidence" value="ECO:0007669"/>
    <property type="project" value="TreeGrafter"/>
</dbReference>
<organism evidence="11 12">
    <name type="scientific">Trichodelitschia bisporula</name>
    <dbReference type="NCBI Taxonomy" id="703511"/>
    <lineage>
        <taxon>Eukaryota</taxon>
        <taxon>Fungi</taxon>
        <taxon>Dikarya</taxon>
        <taxon>Ascomycota</taxon>
        <taxon>Pezizomycotina</taxon>
        <taxon>Dothideomycetes</taxon>
        <taxon>Dothideomycetes incertae sedis</taxon>
        <taxon>Phaeotrichales</taxon>
        <taxon>Phaeotrichaceae</taxon>
        <taxon>Trichodelitschia</taxon>
    </lineage>
</organism>
<name>A0A6G1HNR9_9PEZI</name>
<feature type="region of interest" description="Disordered" evidence="8">
    <location>
        <begin position="661"/>
        <end position="707"/>
    </location>
</feature>
<feature type="transmembrane region" description="Helical" evidence="9">
    <location>
        <begin position="213"/>
        <end position="234"/>
    </location>
</feature>
<evidence type="ECO:0000313" key="12">
    <source>
        <dbReference type="Proteomes" id="UP000799640"/>
    </source>
</evidence>
<dbReference type="InterPro" id="IPR013099">
    <property type="entry name" value="K_chnl_dom"/>
</dbReference>
<evidence type="ECO:0000256" key="2">
    <source>
        <dbReference type="ARBA" id="ARBA00022448"/>
    </source>
</evidence>
<keyword evidence="4 9" id="KW-1133">Transmembrane helix</keyword>
<sequence length="707" mass="79997">MNDPGVDAPVHKLAEDLEKDPYKPGEEHEEEAEQDFLDPMLTAYSRWWFASTACPLIAGTFGPMANAFSICALVEPWRASIPEGSSENHGEPVKDPGWVIAINALSLFFSLAANLALLLKMARRLPFAIAHTITIGGWLLSSALLIALVVAGNSPALRLYPREKYTLTQAYYYAIFAAVLYCVVSFLLVITVYGTYKGHYGREFRLTVSQRTLMLQTIMLLMYLLLGACVFKFVEGWKYLDALYWADVTLLTVGLGSDFSPKTHLGRSLLFPFAICGIVSVGLVIGSIRALVLDRGKNKMEARLMEKKREEALRSIKHDKGTIKIGWFHTHTFPQHNLSEIRRREQEFLAMRKIQDYAMQKRRWYALTWSGIAAMSLWLVGAAIFWVTEQKQGWSYFQALYFAYTSLLTIGYGDLYPMSNSGKPMFVFWSLLAVPTLTVLISNMGETVIKAFENFIIWAGSLTILPDESGFRSRFKATLHGFSKNAATDGDIEVQKPPGFMANASKSTEDESHDSVHQHALDRLAGLVEIDELIGAQEASDRGDTLERDIHLYHYVLAREQRTLAKDIHARPPKKYSYSEWAWFLKLIGQDEAKPDLHRTAPGEVHNDSTQKRSEYLGQADGDEESKNLKWSWLGTRSPLMGRKNEAEWLLERMGMTLEKELRKMSSDDQKVRKEKPPISIADLRRPSSQKGRKGSDDKASQREKQH</sequence>
<accession>A0A6G1HNR9</accession>
<evidence type="ECO:0000259" key="10">
    <source>
        <dbReference type="Pfam" id="PF07885"/>
    </source>
</evidence>
<dbReference type="GO" id="GO:0005886">
    <property type="term" value="C:plasma membrane"/>
    <property type="evidence" value="ECO:0007669"/>
    <property type="project" value="TreeGrafter"/>
</dbReference>
<feature type="transmembrane region" description="Helical" evidence="9">
    <location>
        <begin position="170"/>
        <end position="193"/>
    </location>
</feature>
<keyword evidence="5" id="KW-0406">Ion transport</keyword>
<dbReference type="PANTHER" id="PTHR11003">
    <property type="entry name" value="POTASSIUM CHANNEL, SUBFAMILY K"/>
    <property type="match status" value="1"/>
</dbReference>
<protein>
    <submittedName>
        <fullName evidence="11">Voltage-gated potassium channel</fullName>
    </submittedName>
</protein>
<evidence type="ECO:0000256" key="8">
    <source>
        <dbReference type="SAM" id="MobiDB-lite"/>
    </source>
</evidence>
<feature type="region of interest" description="Disordered" evidence="8">
    <location>
        <begin position="1"/>
        <end position="33"/>
    </location>
</feature>
<feature type="compositionally biased region" description="Basic and acidic residues" evidence="8">
    <location>
        <begin position="661"/>
        <end position="677"/>
    </location>
</feature>
<feature type="compositionally biased region" description="Basic and acidic residues" evidence="8">
    <location>
        <begin position="9"/>
        <end position="26"/>
    </location>
</feature>
<dbReference type="PANTHER" id="PTHR11003:SF301">
    <property type="entry name" value="POTASSIUM CHANNEL PROTEIN"/>
    <property type="match status" value="1"/>
</dbReference>
<evidence type="ECO:0000256" key="7">
    <source>
        <dbReference type="ARBA" id="ARBA00023303"/>
    </source>
</evidence>
<evidence type="ECO:0000256" key="4">
    <source>
        <dbReference type="ARBA" id="ARBA00022989"/>
    </source>
</evidence>
<proteinExistence type="predicted"/>
<evidence type="ECO:0000313" key="11">
    <source>
        <dbReference type="EMBL" id="KAF2397489.1"/>
    </source>
</evidence>
<feature type="transmembrane region" description="Helical" evidence="9">
    <location>
        <begin position="364"/>
        <end position="387"/>
    </location>
</feature>
<gene>
    <name evidence="11" type="ORF">EJ06DRAFT_514926</name>
</gene>
<feature type="transmembrane region" description="Helical" evidence="9">
    <location>
        <begin position="125"/>
        <end position="150"/>
    </location>
</feature>
<evidence type="ECO:0000256" key="3">
    <source>
        <dbReference type="ARBA" id="ARBA00022692"/>
    </source>
</evidence>
<dbReference type="AlphaFoldDB" id="A0A6G1HNR9"/>
<evidence type="ECO:0000256" key="6">
    <source>
        <dbReference type="ARBA" id="ARBA00023136"/>
    </source>
</evidence>
<dbReference type="GO" id="GO:0022841">
    <property type="term" value="F:potassium ion leak channel activity"/>
    <property type="evidence" value="ECO:0007669"/>
    <property type="project" value="TreeGrafter"/>
</dbReference>
<feature type="transmembrane region" description="Helical" evidence="9">
    <location>
        <begin position="269"/>
        <end position="292"/>
    </location>
</feature>
<keyword evidence="2" id="KW-0813">Transport</keyword>
<feature type="domain" description="Potassium channel" evidence="10">
    <location>
        <begin position="376"/>
        <end position="449"/>
    </location>
</feature>
<dbReference type="GO" id="GO:0030322">
    <property type="term" value="P:stabilization of membrane potential"/>
    <property type="evidence" value="ECO:0007669"/>
    <property type="project" value="TreeGrafter"/>
</dbReference>
<dbReference type="InterPro" id="IPR003280">
    <property type="entry name" value="2pore_dom_K_chnl"/>
</dbReference>
<feature type="transmembrane region" description="Helical" evidence="9">
    <location>
        <begin position="425"/>
        <end position="445"/>
    </location>
</feature>
<keyword evidence="7 11" id="KW-0407">Ion channel</keyword>
<keyword evidence="6 9" id="KW-0472">Membrane</keyword>
<dbReference type="EMBL" id="ML996703">
    <property type="protein sequence ID" value="KAF2397489.1"/>
    <property type="molecule type" value="Genomic_DNA"/>
</dbReference>
<dbReference type="Pfam" id="PF07885">
    <property type="entry name" value="Ion_trans_2"/>
    <property type="match status" value="2"/>
</dbReference>
<dbReference type="SUPFAM" id="SSF81324">
    <property type="entry name" value="Voltage-gated potassium channels"/>
    <property type="match status" value="2"/>
</dbReference>
<evidence type="ECO:0000256" key="5">
    <source>
        <dbReference type="ARBA" id="ARBA00023065"/>
    </source>
</evidence>
<keyword evidence="3 9" id="KW-0812">Transmembrane</keyword>
<dbReference type="Proteomes" id="UP000799640">
    <property type="component" value="Unassembled WGS sequence"/>
</dbReference>
<feature type="transmembrane region" description="Helical" evidence="9">
    <location>
        <begin position="98"/>
        <end position="118"/>
    </location>
</feature>
<evidence type="ECO:0000256" key="9">
    <source>
        <dbReference type="SAM" id="Phobius"/>
    </source>
</evidence>
<dbReference type="Gene3D" id="1.10.287.70">
    <property type="match status" value="2"/>
</dbReference>